<evidence type="ECO:0000256" key="6">
    <source>
        <dbReference type="ARBA" id="ARBA00022989"/>
    </source>
</evidence>
<proteinExistence type="predicted"/>
<feature type="transmembrane region" description="Helical" evidence="10">
    <location>
        <begin position="62"/>
        <end position="86"/>
    </location>
</feature>
<dbReference type="PANTHER" id="PTHR43298">
    <property type="entry name" value="MULTIDRUG RESISTANCE PROTEIN NORM-RELATED"/>
    <property type="match status" value="1"/>
</dbReference>
<keyword evidence="5 10" id="KW-0812">Transmembrane</keyword>
<dbReference type="AlphaFoldDB" id="I4C8R6"/>
<dbReference type="GO" id="GO:0005886">
    <property type="term" value="C:plasma membrane"/>
    <property type="evidence" value="ECO:0007669"/>
    <property type="project" value="UniProtKB-SubCell"/>
</dbReference>
<feature type="transmembrane region" description="Helical" evidence="10">
    <location>
        <begin position="365"/>
        <end position="388"/>
    </location>
</feature>
<evidence type="ECO:0000256" key="2">
    <source>
        <dbReference type="ARBA" id="ARBA00022448"/>
    </source>
</evidence>
<reference evidence="12" key="1">
    <citation type="submission" date="2012-06" db="EMBL/GenBank/DDBJ databases">
        <title>Complete sequence of chromosome of Desulfomonile tiedjei DSM 6799.</title>
        <authorList>
            <person name="Lucas S."/>
            <person name="Copeland A."/>
            <person name="Lapidus A."/>
            <person name="Glavina del Rio T."/>
            <person name="Dalin E."/>
            <person name="Tice H."/>
            <person name="Bruce D."/>
            <person name="Goodwin L."/>
            <person name="Pitluck S."/>
            <person name="Peters L."/>
            <person name="Ovchinnikova G."/>
            <person name="Zeytun A."/>
            <person name="Lu M."/>
            <person name="Kyrpides N."/>
            <person name="Mavromatis K."/>
            <person name="Ivanova N."/>
            <person name="Brettin T."/>
            <person name="Detter J.C."/>
            <person name="Han C."/>
            <person name="Larimer F."/>
            <person name="Land M."/>
            <person name="Hauser L."/>
            <person name="Markowitz V."/>
            <person name="Cheng J.-F."/>
            <person name="Hugenholtz P."/>
            <person name="Woyke T."/>
            <person name="Wu D."/>
            <person name="Spring S."/>
            <person name="Schroeder M."/>
            <person name="Brambilla E."/>
            <person name="Klenk H.-P."/>
            <person name="Eisen J.A."/>
        </authorList>
    </citation>
    <scope>NUCLEOTIDE SEQUENCE [LARGE SCALE GENOMIC DNA]</scope>
    <source>
        <strain evidence="12">ATCC 49306 / DSM 6799 / DCB-1</strain>
    </source>
</reference>
<dbReference type="GO" id="GO:0006811">
    <property type="term" value="P:monoatomic ion transport"/>
    <property type="evidence" value="ECO:0007669"/>
    <property type="project" value="UniProtKB-KW"/>
</dbReference>
<gene>
    <name evidence="11" type="ordered locus">Desti_3299</name>
</gene>
<keyword evidence="12" id="KW-1185">Reference proteome</keyword>
<feature type="transmembrane region" description="Helical" evidence="10">
    <location>
        <begin position="98"/>
        <end position="119"/>
    </location>
</feature>
<dbReference type="InterPro" id="IPR048279">
    <property type="entry name" value="MdtK-like"/>
</dbReference>
<sequence length="463" mass="50833">MSLKSILNDSSDSLVPGGYREVLKIAIPLVLSTASLTLMLFIDRLFLSWHSQSAVAASTPGGITYFTICSFFLGTAQYVNTLVAQYHGAGDKQSCAKAVWQGIWFSALSAPLILCMIPVGKAVLRWGGHGPELLELEEGFFTLLMLGGMLLPLNAALSSFFSGRGQTNVVMWGNLLANAANAVLDYVFIFGRCGIPELGIYGAGLATALTSGVPTIYWAALFLSRRFAGTHGTRKAYGFDKPMFALLLRFGLPSGMQFFLDVGSFTVFVLLVGRLGEASLAATNIVLSIEMLSFLPMVGMSIATSMLVGAYLGEGSPYLAEKSVRSSMVLALSYSSTLALLYMIFPGVFIEMFRPEHDDQFGAVLAQGILILRLVAIYTVFDTMFIVYNGALRGAGDTKFTMRAQILLAWFFFIPPVYFMIEYLQWGLGIVWFWAVVYVVTLGLVFFYRFRSGYWKTIDMIKR</sequence>
<dbReference type="EMBL" id="CP003360">
    <property type="protein sequence ID" value="AFM25957.1"/>
    <property type="molecule type" value="Genomic_DNA"/>
</dbReference>
<feature type="transmembrane region" description="Helical" evidence="10">
    <location>
        <begin position="291"/>
        <end position="312"/>
    </location>
</feature>
<dbReference type="GO" id="GO:0042910">
    <property type="term" value="F:xenobiotic transmembrane transporter activity"/>
    <property type="evidence" value="ECO:0007669"/>
    <property type="project" value="InterPro"/>
</dbReference>
<protein>
    <recommendedName>
        <fullName evidence="9">Multidrug-efflux transporter</fullName>
    </recommendedName>
</protein>
<feature type="transmembrane region" description="Helical" evidence="10">
    <location>
        <begin position="21"/>
        <end position="42"/>
    </location>
</feature>
<evidence type="ECO:0000256" key="9">
    <source>
        <dbReference type="ARBA" id="ARBA00031636"/>
    </source>
</evidence>
<keyword evidence="6 10" id="KW-1133">Transmembrane helix</keyword>
<dbReference type="PIRSF" id="PIRSF006603">
    <property type="entry name" value="DinF"/>
    <property type="match status" value="1"/>
</dbReference>
<organism evidence="11 12">
    <name type="scientific">Desulfomonile tiedjei (strain ATCC 49306 / DSM 6799 / DCB-1)</name>
    <dbReference type="NCBI Taxonomy" id="706587"/>
    <lineage>
        <taxon>Bacteria</taxon>
        <taxon>Pseudomonadati</taxon>
        <taxon>Thermodesulfobacteriota</taxon>
        <taxon>Desulfomonilia</taxon>
        <taxon>Desulfomonilales</taxon>
        <taxon>Desulfomonilaceae</taxon>
        <taxon>Desulfomonile</taxon>
    </lineage>
</organism>
<keyword evidence="2" id="KW-0813">Transport</keyword>
<feature type="transmembrane region" description="Helical" evidence="10">
    <location>
        <begin position="201"/>
        <end position="223"/>
    </location>
</feature>
<evidence type="ECO:0000256" key="5">
    <source>
        <dbReference type="ARBA" id="ARBA00022692"/>
    </source>
</evidence>
<dbReference type="InterPro" id="IPR002528">
    <property type="entry name" value="MATE_fam"/>
</dbReference>
<dbReference type="NCBIfam" id="TIGR00797">
    <property type="entry name" value="matE"/>
    <property type="match status" value="1"/>
</dbReference>
<evidence type="ECO:0000313" key="12">
    <source>
        <dbReference type="Proteomes" id="UP000006055"/>
    </source>
</evidence>
<evidence type="ECO:0000256" key="4">
    <source>
        <dbReference type="ARBA" id="ARBA00022475"/>
    </source>
</evidence>
<keyword evidence="3" id="KW-0050">Antiport</keyword>
<keyword evidence="8 10" id="KW-0472">Membrane</keyword>
<keyword evidence="4" id="KW-1003">Cell membrane</keyword>
<accession>I4C8R6</accession>
<dbReference type="eggNOG" id="COG0534">
    <property type="taxonomic scope" value="Bacteria"/>
</dbReference>
<dbReference type="HOGENOM" id="CLU_012893_6_5_7"/>
<evidence type="ECO:0000313" key="11">
    <source>
        <dbReference type="EMBL" id="AFM25957.1"/>
    </source>
</evidence>
<dbReference type="PANTHER" id="PTHR43298:SF2">
    <property type="entry name" value="FMN_FAD EXPORTER YEEO-RELATED"/>
    <property type="match status" value="1"/>
</dbReference>
<dbReference type="OrthoDB" id="9805232at2"/>
<keyword evidence="7" id="KW-0406">Ion transport</keyword>
<dbReference type="KEGG" id="dti:Desti_3299"/>
<dbReference type="GO" id="GO:0015297">
    <property type="term" value="F:antiporter activity"/>
    <property type="evidence" value="ECO:0007669"/>
    <property type="project" value="UniProtKB-KW"/>
</dbReference>
<dbReference type="Proteomes" id="UP000006055">
    <property type="component" value="Chromosome"/>
</dbReference>
<dbReference type="CDD" id="cd13133">
    <property type="entry name" value="MATE_like_7"/>
    <property type="match status" value="1"/>
</dbReference>
<name>I4C8R6_DESTA</name>
<comment type="subcellular location">
    <subcellularLocation>
        <location evidence="1">Cell membrane</location>
        <topology evidence="1">Multi-pass membrane protein</topology>
    </subcellularLocation>
</comment>
<feature type="transmembrane region" description="Helical" evidence="10">
    <location>
        <begin position="139"/>
        <end position="157"/>
    </location>
</feature>
<feature type="transmembrane region" description="Helical" evidence="10">
    <location>
        <begin position="244"/>
        <end position="271"/>
    </location>
</feature>
<evidence type="ECO:0000256" key="10">
    <source>
        <dbReference type="SAM" id="Phobius"/>
    </source>
</evidence>
<dbReference type="Pfam" id="PF01554">
    <property type="entry name" value="MatE"/>
    <property type="match status" value="2"/>
</dbReference>
<dbReference type="InterPro" id="IPR050222">
    <property type="entry name" value="MATE_MdtK"/>
</dbReference>
<dbReference type="RefSeq" id="WP_014811091.1">
    <property type="nucleotide sequence ID" value="NC_018025.1"/>
</dbReference>
<feature type="transmembrane region" description="Helical" evidence="10">
    <location>
        <begin position="324"/>
        <end position="345"/>
    </location>
</feature>
<dbReference type="STRING" id="706587.Desti_3299"/>
<evidence type="ECO:0000256" key="8">
    <source>
        <dbReference type="ARBA" id="ARBA00023136"/>
    </source>
</evidence>
<dbReference type="PATRIC" id="fig|706587.4.peg.3762"/>
<feature type="transmembrane region" description="Helical" evidence="10">
    <location>
        <begin position="169"/>
        <end position="189"/>
    </location>
</feature>
<evidence type="ECO:0000256" key="1">
    <source>
        <dbReference type="ARBA" id="ARBA00004651"/>
    </source>
</evidence>
<feature type="transmembrane region" description="Helical" evidence="10">
    <location>
        <begin position="400"/>
        <end position="421"/>
    </location>
</feature>
<evidence type="ECO:0000256" key="7">
    <source>
        <dbReference type="ARBA" id="ARBA00023065"/>
    </source>
</evidence>
<feature type="transmembrane region" description="Helical" evidence="10">
    <location>
        <begin position="427"/>
        <end position="448"/>
    </location>
</feature>
<evidence type="ECO:0000256" key="3">
    <source>
        <dbReference type="ARBA" id="ARBA00022449"/>
    </source>
</evidence>